<keyword evidence="6" id="KW-0564">Palmitate</keyword>
<dbReference type="InterPro" id="IPR038501">
    <property type="entry name" value="Spore_GerAC_C_sf"/>
</dbReference>
<dbReference type="AlphaFoldDB" id="A0A161SMM6"/>
<comment type="caution">
    <text evidence="10">The sequence shown here is derived from an EMBL/GenBank/DDBJ whole genome shotgun (WGS) entry which is preliminary data.</text>
</comment>
<dbReference type="EMBL" id="LQRA01000013">
    <property type="protein sequence ID" value="KZE83992.1"/>
    <property type="molecule type" value="Genomic_DNA"/>
</dbReference>
<accession>A0A161SMM6</accession>
<evidence type="ECO:0000256" key="2">
    <source>
        <dbReference type="ARBA" id="ARBA00007886"/>
    </source>
</evidence>
<dbReference type="GO" id="GO:0009847">
    <property type="term" value="P:spore germination"/>
    <property type="evidence" value="ECO:0007669"/>
    <property type="project" value="InterPro"/>
</dbReference>
<gene>
    <name evidence="10" type="ORF">AV654_07320</name>
</gene>
<evidence type="ECO:0000259" key="9">
    <source>
        <dbReference type="Pfam" id="PF25198"/>
    </source>
</evidence>
<dbReference type="RefSeq" id="WP_063177922.1">
    <property type="nucleotide sequence ID" value="NZ_LQRA01000013.1"/>
</dbReference>
<keyword evidence="7" id="KW-0449">Lipoprotein</keyword>
<dbReference type="NCBIfam" id="TIGR02887">
    <property type="entry name" value="spore_ger_x_C"/>
    <property type="match status" value="1"/>
</dbReference>
<proteinExistence type="inferred from homology"/>
<keyword evidence="3" id="KW-0309">Germination</keyword>
<evidence type="ECO:0000256" key="7">
    <source>
        <dbReference type="ARBA" id="ARBA00023288"/>
    </source>
</evidence>
<dbReference type="InterPro" id="IPR046953">
    <property type="entry name" value="Spore_GerAC-like_C"/>
</dbReference>
<organism evidence="10 11">
    <name type="scientific">Paenibacillus elgii</name>
    <dbReference type="NCBI Taxonomy" id="189691"/>
    <lineage>
        <taxon>Bacteria</taxon>
        <taxon>Bacillati</taxon>
        <taxon>Bacillota</taxon>
        <taxon>Bacilli</taxon>
        <taxon>Bacillales</taxon>
        <taxon>Paenibacillaceae</taxon>
        <taxon>Paenibacillus</taxon>
    </lineage>
</organism>
<dbReference type="Gene3D" id="3.30.300.210">
    <property type="entry name" value="Nutrient germinant receptor protein C, domain 3"/>
    <property type="match status" value="1"/>
</dbReference>
<keyword evidence="4" id="KW-0732">Signal</keyword>
<dbReference type="PROSITE" id="PS51257">
    <property type="entry name" value="PROKAR_LIPOPROTEIN"/>
    <property type="match status" value="1"/>
</dbReference>
<evidence type="ECO:0000256" key="1">
    <source>
        <dbReference type="ARBA" id="ARBA00004635"/>
    </source>
</evidence>
<dbReference type="PANTHER" id="PTHR35789:SF1">
    <property type="entry name" value="SPORE GERMINATION PROTEIN B3"/>
    <property type="match status" value="1"/>
</dbReference>
<reference evidence="11" key="1">
    <citation type="submission" date="2016-01" db="EMBL/GenBank/DDBJ databases">
        <title>Draft genome of Chromobacterium sp. F49.</title>
        <authorList>
            <person name="Hong K.W."/>
        </authorList>
    </citation>
    <scope>NUCLEOTIDE SEQUENCE [LARGE SCALE GENOMIC DNA]</scope>
    <source>
        <strain evidence="11">M63</strain>
    </source>
</reference>
<dbReference type="Proteomes" id="UP000076563">
    <property type="component" value="Unassembled WGS sequence"/>
</dbReference>
<evidence type="ECO:0000313" key="10">
    <source>
        <dbReference type="EMBL" id="KZE83992.1"/>
    </source>
</evidence>
<dbReference type="STRING" id="1007103.GCA_000213315_03867"/>
<dbReference type="Pfam" id="PF05504">
    <property type="entry name" value="Spore_GerAC"/>
    <property type="match status" value="1"/>
</dbReference>
<dbReference type="GO" id="GO:0016020">
    <property type="term" value="C:membrane"/>
    <property type="evidence" value="ECO:0007669"/>
    <property type="project" value="UniProtKB-SubCell"/>
</dbReference>
<feature type="domain" description="Spore germination protein N-terminal" evidence="9">
    <location>
        <begin position="24"/>
        <end position="213"/>
    </location>
</feature>
<evidence type="ECO:0000256" key="5">
    <source>
        <dbReference type="ARBA" id="ARBA00023136"/>
    </source>
</evidence>
<sequence length="399" mass="45034">MRTARGLRMLSASLFLLSMTGCWDRVEIEDVGIVLGIGFDKSAKEITNQGNARPEGRQEKSRQISMTHHFAVPKQFAAKEKATAQKDYINVVSEGSLVFDIINGLSTRLSRKPSYEHLRIILISEEVARSFDLRNIINFLLRNPEARRSIRVLICEGNTRTAFEKKGIVTNPALKLRGMTDGYRTTLRMPSIMKLGEMSENLTKKSNFVIQWLSTAREETKVSGAAVIRGKDARMAGWLDEEETVGLNWLKEQKQRIGIIEGTDPKGGGKIVYEVRKIKRTIKPKHKDGRISFDVEIKTEGRLREDWVASDDAFKEEFIARAERAAEASIKTSMNKALVKMQKKLRLDAAGFGKRVQIEYPQVWGKVKENWDSTFSEAPVEVQVKARIVEFGTRGSKGG</sequence>
<dbReference type="Pfam" id="PF25198">
    <property type="entry name" value="Spore_GerAC_N"/>
    <property type="match status" value="1"/>
</dbReference>
<dbReference type="PANTHER" id="PTHR35789">
    <property type="entry name" value="SPORE GERMINATION PROTEIN B3"/>
    <property type="match status" value="1"/>
</dbReference>
<evidence type="ECO:0000313" key="11">
    <source>
        <dbReference type="Proteomes" id="UP000076563"/>
    </source>
</evidence>
<comment type="similarity">
    <text evidence="2">Belongs to the GerABKC lipoprotein family.</text>
</comment>
<dbReference type="InterPro" id="IPR057336">
    <property type="entry name" value="GerAC_N"/>
</dbReference>
<dbReference type="OrthoDB" id="2569624at2"/>
<keyword evidence="5" id="KW-0472">Membrane</keyword>
<evidence type="ECO:0000256" key="6">
    <source>
        <dbReference type="ARBA" id="ARBA00023139"/>
    </source>
</evidence>
<evidence type="ECO:0000256" key="4">
    <source>
        <dbReference type="ARBA" id="ARBA00022729"/>
    </source>
</evidence>
<keyword evidence="11" id="KW-1185">Reference proteome</keyword>
<feature type="domain" description="Spore germination GerAC-like C-terminal" evidence="8">
    <location>
        <begin position="223"/>
        <end position="392"/>
    </location>
</feature>
<evidence type="ECO:0000256" key="3">
    <source>
        <dbReference type="ARBA" id="ARBA00022544"/>
    </source>
</evidence>
<comment type="subcellular location">
    <subcellularLocation>
        <location evidence="1">Membrane</location>
        <topology evidence="1">Lipid-anchor</topology>
    </subcellularLocation>
</comment>
<name>A0A161SMM6_9BACL</name>
<protein>
    <submittedName>
        <fullName evidence="10">Uncharacterized protein</fullName>
    </submittedName>
</protein>
<evidence type="ECO:0000259" key="8">
    <source>
        <dbReference type="Pfam" id="PF05504"/>
    </source>
</evidence>
<dbReference type="InterPro" id="IPR008844">
    <property type="entry name" value="Spore_GerAC-like"/>
</dbReference>